<sequence>MSSNIEIKKTCLWCGREFIARKTSTEYCSHRCSGLAYKERKRQAKLEAYKKEYASQTSEVRAVEEVEFLTPTQCAKLLGVSRRSLYNYLSANSIPCLQLKGKTLIGRNHLDKLFDGRNEYKHKPPMQRSQITEFYTSKEVQEKYGISNSALYEIANREKWPKTQSRGKTLWSKEHIDRYFAQKKPSEDITEWYTAAEIQEKFGMTLSAIYNLVSKEGIPKKKEKGATFYSKVHFDKAKGIEVYDSPKYYTYAEAMEKYGLTRDQLHHYLKYHNITRVKKGKFTYISRKELDDLLAPPSI</sequence>
<gene>
    <name evidence="2" type="ORF">EZ315_13730</name>
</gene>
<dbReference type="AlphaFoldDB" id="A0A4Z0V182"/>
<dbReference type="SUPFAM" id="SSF46955">
    <property type="entry name" value="Putative DNA-binding domain"/>
    <property type="match status" value="1"/>
</dbReference>
<evidence type="ECO:0000313" key="2">
    <source>
        <dbReference type="EMBL" id="TGG36882.1"/>
    </source>
</evidence>
<dbReference type="InterPro" id="IPR041657">
    <property type="entry name" value="HTH_17"/>
</dbReference>
<dbReference type="PANTHER" id="PTHR34585">
    <property type="match status" value="1"/>
</dbReference>
<dbReference type="GeneID" id="82150852"/>
<evidence type="ECO:0000313" key="3">
    <source>
        <dbReference type="Proteomes" id="UP000297635"/>
    </source>
</evidence>
<protein>
    <submittedName>
        <fullName evidence="2">Helix-turn-helix domain-containing protein</fullName>
    </submittedName>
</protein>
<name>A0A4Z0V182_9BACT</name>
<dbReference type="EMBL" id="SJSA01000002">
    <property type="protein sequence ID" value="TGG36882.1"/>
    <property type="molecule type" value="Genomic_DNA"/>
</dbReference>
<dbReference type="RefSeq" id="WP_135472590.1">
    <property type="nucleotide sequence ID" value="NZ_SJSA01000002.1"/>
</dbReference>
<dbReference type="InterPro" id="IPR009061">
    <property type="entry name" value="DNA-bd_dom_put_sf"/>
</dbReference>
<proteinExistence type="predicted"/>
<accession>A0A4Z0V182</accession>
<organism evidence="2 3">
    <name type="scientific">Duncaniella freteri</name>
    <dbReference type="NCBI Taxonomy" id="2530391"/>
    <lineage>
        <taxon>Bacteria</taxon>
        <taxon>Pseudomonadati</taxon>
        <taxon>Bacteroidota</taxon>
        <taxon>Bacteroidia</taxon>
        <taxon>Bacteroidales</taxon>
        <taxon>Muribaculaceae</taxon>
        <taxon>Duncaniella</taxon>
    </lineage>
</organism>
<dbReference type="Pfam" id="PF12728">
    <property type="entry name" value="HTH_17"/>
    <property type="match status" value="1"/>
</dbReference>
<keyword evidence="3" id="KW-1185">Reference proteome</keyword>
<comment type="caution">
    <text evidence="2">The sequence shown here is derived from an EMBL/GenBank/DDBJ whole genome shotgun (WGS) entry which is preliminary data.</text>
</comment>
<feature type="domain" description="Helix-turn-helix" evidence="1">
    <location>
        <begin position="68"/>
        <end position="115"/>
    </location>
</feature>
<reference evidence="2 3" key="1">
    <citation type="submission" date="2019-02" db="EMBL/GenBank/DDBJ databases">
        <title>Isolation and identification of novel species under the genus Muribaculum.</title>
        <authorList>
            <person name="Miyake S."/>
            <person name="Ding Y."/>
            <person name="Low A."/>
            <person name="Soh M."/>
            <person name="Seedorf H."/>
        </authorList>
    </citation>
    <scope>NUCLEOTIDE SEQUENCE [LARGE SCALE GENOMIC DNA]</scope>
    <source>
        <strain evidence="2 3">TLL-A3</strain>
    </source>
</reference>
<dbReference type="PANTHER" id="PTHR34585:SF22">
    <property type="entry name" value="HELIX-TURN-HELIX DOMAIN-CONTAINING PROTEIN"/>
    <property type="match status" value="1"/>
</dbReference>
<dbReference type="Proteomes" id="UP000297635">
    <property type="component" value="Unassembled WGS sequence"/>
</dbReference>
<evidence type="ECO:0000259" key="1">
    <source>
        <dbReference type="Pfam" id="PF12728"/>
    </source>
</evidence>